<keyword evidence="6 10" id="KW-0862">Zinc</keyword>
<evidence type="ECO:0000259" key="16">
    <source>
        <dbReference type="SMART" id="SM00235"/>
    </source>
</evidence>
<keyword evidence="11" id="KW-0106">Calcium</keyword>
<evidence type="ECO:0000256" key="4">
    <source>
        <dbReference type="ARBA" id="ARBA00022737"/>
    </source>
</evidence>
<keyword evidence="3 10" id="KW-0479">Metal-binding</keyword>
<evidence type="ECO:0000256" key="3">
    <source>
        <dbReference type="ARBA" id="ARBA00022723"/>
    </source>
</evidence>
<dbReference type="PIRSF" id="PIRSF001191">
    <property type="entry name" value="Peptidase_M10A_matrix"/>
    <property type="match status" value="1"/>
</dbReference>
<evidence type="ECO:0000256" key="9">
    <source>
        <dbReference type="PIRSR" id="PIRSR001191-1"/>
    </source>
</evidence>
<dbReference type="InterPro" id="IPR036375">
    <property type="entry name" value="Hemopexin-like_dom_sf"/>
</dbReference>
<dbReference type="InterPro" id="IPR006026">
    <property type="entry name" value="Peptidase_Metallo"/>
</dbReference>
<dbReference type="GO" id="GO:0030198">
    <property type="term" value="P:extracellular matrix organization"/>
    <property type="evidence" value="ECO:0007669"/>
    <property type="project" value="TreeGrafter"/>
</dbReference>
<name>A0A9Q1H6J4_HOLLE</name>
<feature type="binding site" evidence="11">
    <location>
        <position position="245"/>
    </location>
    <ligand>
        <name>Ca(2+)</name>
        <dbReference type="ChEBI" id="CHEBI:29108"/>
        <label>1</label>
    </ligand>
</feature>
<dbReference type="Gene3D" id="2.110.10.10">
    <property type="entry name" value="Hemopexin-like domain"/>
    <property type="match status" value="1"/>
</dbReference>
<feature type="binding site" evidence="11">
    <location>
        <position position="196"/>
    </location>
    <ligand>
        <name>Ca(2+)</name>
        <dbReference type="ChEBI" id="CHEBI:29108"/>
        <label>2</label>
    </ligand>
</feature>
<evidence type="ECO:0000256" key="8">
    <source>
        <dbReference type="ARBA" id="ARBA00023145"/>
    </source>
</evidence>
<dbReference type="InterPro" id="IPR000585">
    <property type="entry name" value="Hemopexin-like_dom"/>
</dbReference>
<keyword evidence="18" id="KW-1185">Reference proteome</keyword>
<evidence type="ECO:0000313" key="17">
    <source>
        <dbReference type="EMBL" id="KAJ8037437.1"/>
    </source>
</evidence>
<feature type="binding site" evidence="11">
    <location>
        <position position="243"/>
    </location>
    <ligand>
        <name>Ca(2+)</name>
        <dbReference type="ChEBI" id="CHEBI:29108"/>
        <label>1</label>
    </ligand>
</feature>
<feature type="signal peptide" evidence="15">
    <location>
        <begin position="1"/>
        <end position="21"/>
    </location>
</feature>
<dbReference type="SMART" id="SM00120">
    <property type="entry name" value="HX"/>
    <property type="match status" value="3"/>
</dbReference>
<accession>A0A9Q1H6J4</accession>
<proteinExistence type="inferred from homology"/>
<evidence type="ECO:0000256" key="14">
    <source>
        <dbReference type="SAM" id="MobiDB-lite"/>
    </source>
</evidence>
<evidence type="ECO:0000313" key="18">
    <source>
        <dbReference type="Proteomes" id="UP001152320"/>
    </source>
</evidence>
<dbReference type="InterPro" id="IPR018487">
    <property type="entry name" value="Hemopexin-like_repeat"/>
</dbReference>
<feature type="binding site" evidence="11">
    <location>
        <position position="206"/>
    </location>
    <ligand>
        <name>Zn(2+)</name>
        <dbReference type="ChEBI" id="CHEBI:29105"/>
        <label>1</label>
    </ligand>
</feature>
<dbReference type="OrthoDB" id="406838at2759"/>
<dbReference type="GO" id="GO:0004222">
    <property type="term" value="F:metalloendopeptidase activity"/>
    <property type="evidence" value="ECO:0007669"/>
    <property type="project" value="InterPro"/>
</dbReference>
<gene>
    <name evidence="17" type="ORF">HOLleu_18248</name>
</gene>
<feature type="binding site" evidence="10">
    <location>
        <position position="267"/>
    </location>
    <ligand>
        <name>Zn(2+)</name>
        <dbReference type="ChEBI" id="CHEBI:29105"/>
        <label>2</label>
        <note>catalytic</note>
    </ligand>
</feature>
<dbReference type="SMART" id="SM00235">
    <property type="entry name" value="ZnMc"/>
    <property type="match status" value="1"/>
</dbReference>
<dbReference type="SUPFAM" id="SSF55486">
    <property type="entry name" value="Metalloproteases ('zincins'), catalytic domain"/>
    <property type="match status" value="1"/>
</dbReference>
<dbReference type="PROSITE" id="PS51642">
    <property type="entry name" value="HEMOPEXIN_2"/>
    <property type="match status" value="2"/>
</dbReference>
<dbReference type="SUPFAM" id="SSF47090">
    <property type="entry name" value="PGBD-like"/>
    <property type="match status" value="1"/>
</dbReference>
<comment type="caution">
    <text evidence="17">The sequence shown here is derived from an EMBL/GenBank/DDBJ whole genome shotgun (WGS) entry which is preliminary data.</text>
</comment>
<feature type="repeat" description="Hemopexin" evidence="13">
    <location>
        <begin position="332"/>
        <end position="382"/>
    </location>
</feature>
<feature type="binding site" evidence="10">
    <location>
        <position position="263"/>
    </location>
    <ligand>
        <name>Zn(2+)</name>
        <dbReference type="ChEBI" id="CHEBI:29105"/>
        <label>2</label>
        <note>catalytic</note>
    </ligand>
</feature>
<feature type="binding site" evidence="11">
    <location>
        <position position="434"/>
    </location>
    <ligand>
        <name>Ca(2+)</name>
        <dbReference type="ChEBI" id="CHEBI:29108"/>
        <label>5</label>
    </ligand>
</feature>
<feature type="chain" id="PRO_5040238725" evidence="15">
    <location>
        <begin position="22"/>
        <end position="525"/>
    </location>
</feature>
<dbReference type="GO" id="GO:0005615">
    <property type="term" value="C:extracellular space"/>
    <property type="evidence" value="ECO:0007669"/>
    <property type="project" value="TreeGrafter"/>
</dbReference>
<evidence type="ECO:0000256" key="11">
    <source>
        <dbReference type="PIRSR" id="PIRSR621190-2"/>
    </source>
</evidence>
<dbReference type="Proteomes" id="UP001152320">
    <property type="component" value="Chromosome 8"/>
</dbReference>
<feature type="binding site" description="in inhibited form" evidence="11">
    <location>
        <position position="113"/>
    </location>
    <ligand>
        <name>Zn(2+)</name>
        <dbReference type="ChEBI" id="CHEBI:29105"/>
        <label>2</label>
        <note>catalytic</note>
    </ligand>
</feature>
<keyword evidence="2" id="KW-0645">Protease</keyword>
<feature type="binding site" evidence="11">
    <location>
        <position position="238"/>
    </location>
    <ligand>
        <name>Ca(2+)</name>
        <dbReference type="ChEBI" id="CHEBI:29108"/>
        <label>2</label>
    </ligand>
</feature>
<evidence type="ECO:0000256" key="2">
    <source>
        <dbReference type="ARBA" id="ARBA00022670"/>
    </source>
</evidence>
<feature type="binding site" evidence="11">
    <location>
        <position position="340"/>
    </location>
    <ligand>
        <name>Ca(2+)</name>
        <dbReference type="ChEBI" id="CHEBI:29108"/>
        <label>4</label>
    </ligand>
</feature>
<feature type="binding site" evidence="11">
    <location>
        <position position="245"/>
    </location>
    <ligand>
        <name>Ca(2+)</name>
        <dbReference type="ChEBI" id="CHEBI:29108"/>
        <label>3</label>
    </ligand>
</feature>
<feature type="modified residue" description="Phosphotyrosine; by PKDCC" evidence="12">
    <location>
        <position position="418"/>
    </location>
</feature>
<dbReference type="Pfam" id="PF00045">
    <property type="entry name" value="Hemopexin"/>
    <property type="match status" value="2"/>
</dbReference>
<organism evidence="17 18">
    <name type="scientific">Holothuria leucospilota</name>
    <name type="common">Black long sea cucumber</name>
    <name type="synonym">Mertensiothuria leucospilota</name>
    <dbReference type="NCBI Taxonomy" id="206669"/>
    <lineage>
        <taxon>Eukaryota</taxon>
        <taxon>Metazoa</taxon>
        <taxon>Echinodermata</taxon>
        <taxon>Eleutherozoa</taxon>
        <taxon>Echinozoa</taxon>
        <taxon>Holothuroidea</taxon>
        <taxon>Aspidochirotacea</taxon>
        <taxon>Aspidochirotida</taxon>
        <taxon>Holothuriidae</taxon>
        <taxon>Holothuria</taxon>
    </lineage>
</organism>
<feature type="binding site" evidence="11">
    <location>
        <position position="242"/>
    </location>
    <ligand>
        <name>Ca(2+)</name>
        <dbReference type="ChEBI" id="CHEBI:29108"/>
        <label>3</label>
    </ligand>
</feature>
<dbReference type="GO" id="GO:0030574">
    <property type="term" value="P:collagen catabolic process"/>
    <property type="evidence" value="ECO:0007669"/>
    <property type="project" value="TreeGrafter"/>
</dbReference>
<evidence type="ECO:0000256" key="6">
    <source>
        <dbReference type="ARBA" id="ARBA00022833"/>
    </source>
</evidence>
<evidence type="ECO:0000256" key="10">
    <source>
        <dbReference type="PIRSR" id="PIRSR001191-2"/>
    </source>
</evidence>
<evidence type="ECO:0000256" key="12">
    <source>
        <dbReference type="PIRSR" id="PIRSR621190-4"/>
    </source>
</evidence>
<sequence>MKLSVLFVATLAAVMVCLSQGMPHGNAEAGNNGNGPAKIPPKPRPSEMAVQNKLKAFKYVKKYFMVDRGKTGPETPGQENLETALMHLQKMAGLEETGEVDEPTARAMTWPRCGDTDTVQVEVTEEGERKKRYAVTGRQFQWNKFDLTYKIKNYPNASISLITHDEVDEAVANAFKLWSDVTPLTFTRVPPTSSADIVLLFGKGIHTQVNGDPAFDGKGGTLAHAFSPNSGWGSLNGDVHYDDEETFTHKKYFGRNLQYVTAHEVGHSLGLDHSNTQGALMWPFILGYVPNYQLPEDDRLGIQEIYGVNPNPPVEPPVPTTLPPPTTPAPPPSYCNMTFDDVAVIRGEIFAFKGKNFWRFSYDGHLVNPEDGTQIRAFFKKVPSALNAIVERWFDEKIIFVKGKKFWELTETKADQGYPQLLSTLGLPKLLDCAMHRASSGTTYYFKDKLVYEFNEFDGLMSEESPRKVHHVFDGIPRGTQVTAAFTGLDGKHYLLVGTNYYIVEPNLKSDGVLSNFGQDFLRCP</sequence>
<dbReference type="GO" id="GO:0031012">
    <property type="term" value="C:extracellular matrix"/>
    <property type="evidence" value="ECO:0007669"/>
    <property type="project" value="InterPro"/>
</dbReference>
<feature type="active site" evidence="9">
    <location>
        <position position="264"/>
    </location>
</feature>
<keyword evidence="15" id="KW-0732">Signal</keyword>
<feature type="domain" description="Peptidase metallopeptidase" evidence="16">
    <location>
        <begin position="138"/>
        <end position="308"/>
    </location>
</feature>
<keyword evidence="7" id="KW-0482">Metalloprotease</keyword>
<dbReference type="EMBL" id="JAIZAY010000008">
    <property type="protein sequence ID" value="KAJ8037437.1"/>
    <property type="molecule type" value="Genomic_DNA"/>
</dbReference>
<evidence type="ECO:0000256" key="7">
    <source>
        <dbReference type="ARBA" id="ARBA00023049"/>
    </source>
</evidence>
<keyword evidence="5" id="KW-0378">Hydrolase</keyword>
<comment type="cofactor">
    <cofactor evidence="11">
        <name>Zn(2+)</name>
        <dbReference type="ChEBI" id="CHEBI:29105"/>
    </cofactor>
    <text evidence="11">Binds 2 Zn(2+) ions per subunit.</text>
</comment>
<comment type="similarity">
    <text evidence="1">Belongs to the peptidase M10A family.</text>
</comment>
<dbReference type="CDD" id="cd04278">
    <property type="entry name" value="ZnMc_MMP"/>
    <property type="match status" value="1"/>
</dbReference>
<comment type="cofactor">
    <cofactor evidence="11">
        <name>Ca(2+)</name>
        <dbReference type="ChEBI" id="CHEBI:29108"/>
    </cofactor>
    <text evidence="11">Can bind about 5 Ca(2+) ions per subunit.</text>
</comment>
<dbReference type="Pfam" id="PF00413">
    <property type="entry name" value="Peptidase_M10"/>
    <property type="match status" value="1"/>
</dbReference>
<feature type="binding site" evidence="11">
    <location>
        <position position="224"/>
    </location>
    <ligand>
        <name>Zn(2+)</name>
        <dbReference type="ChEBI" id="CHEBI:29105"/>
        <label>1</label>
    </ligand>
</feature>
<dbReference type="InterPro" id="IPR033739">
    <property type="entry name" value="M10A_MMP"/>
</dbReference>
<feature type="region of interest" description="Disordered" evidence="14">
    <location>
        <begin position="27"/>
        <end position="46"/>
    </location>
</feature>
<feature type="binding site" evidence="11">
    <location>
        <position position="216"/>
    </location>
    <ligand>
        <name>Ca(2+)</name>
        <dbReference type="ChEBI" id="CHEBI:29108"/>
        <label>3</label>
    </ligand>
</feature>
<dbReference type="InterPro" id="IPR001818">
    <property type="entry name" value="Pept_M10_metallopeptidase"/>
</dbReference>
<dbReference type="SUPFAM" id="SSF50923">
    <property type="entry name" value="Hemopexin-like domain"/>
    <property type="match status" value="1"/>
</dbReference>
<dbReference type="InterPro" id="IPR024079">
    <property type="entry name" value="MetalloPept_cat_dom_sf"/>
</dbReference>
<feature type="binding site" evidence="11">
    <location>
        <position position="217"/>
    </location>
    <ligand>
        <name>Ca(2+)</name>
        <dbReference type="ChEBI" id="CHEBI:29108"/>
        <label>3</label>
    </ligand>
</feature>
<dbReference type="PANTHER" id="PTHR10201">
    <property type="entry name" value="MATRIX METALLOPROTEINASE"/>
    <property type="match status" value="1"/>
</dbReference>
<evidence type="ECO:0000256" key="5">
    <source>
        <dbReference type="ARBA" id="ARBA00022801"/>
    </source>
</evidence>
<keyword evidence="8" id="KW-0865">Zymogen</keyword>
<dbReference type="Gene3D" id="3.40.390.10">
    <property type="entry name" value="Collagenase (Catalytic Domain)"/>
    <property type="match status" value="1"/>
</dbReference>
<dbReference type="PRINTS" id="PR00138">
    <property type="entry name" value="MATRIXIN"/>
</dbReference>
<dbReference type="InterPro" id="IPR036365">
    <property type="entry name" value="PGBD-like_sf"/>
</dbReference>
<reference evidence="17" key="1">
    <citation type="submission" date="2021-10" db="EMBL/GenBank/DDBJ databases">
        <title>Tropical sea cucumber genome reveals ecological adaptation and Cuvierian tubules defense mechanism.</title>
        <authorList>
            <person name="Chen T."/>
        </authorList>
    </citation>
    <scope>NUCLEOTIDE SEQUENCE</scope>
    <source>
        <strain evidence="17">Nanhai2018</strain>
        <tissue evidence="17">Muscle</tissue>
    </source>
</reference>
<feature type="binding site" evidence="10">
    <location>
        <position position="273"/>
    </location>
    <ligand>
        <name>Zn(2+)</name>
        <dbReference type="ChEBI" id="CHEBI:29105"/>
        <label>2</label>
        <note>catalytic</note>
    </ligand>
</feature>
<dbReference type="CDD" id="cd00094">
    <property type="entry name" value="HX"/>
    <property type="match status" value="1"/>
</dbReference>
<dbReference type="GO" id="GO:0006508">
    <property type="term" value="P:proteolysis"/>
    <property type="evidence" value="ECO:0007669"/>
    <property type="project" value="UniProtKB-KW"/>
</dbReference>
<protein>
    <submittedName>
        <fullName evidence="17">Matrix metalloproteinase-14</fullName>
    </submittedName>
</protein>
<dbReference type="PANTHER" id="PTHR10201:SF294">
    <property type="entry name" value="MATRIX METALLOPROTEINASE 16"/>
    <property type="match status" value="1"/>
</dbReference>
<dbReference type="InterPro" id="IPR021190">
    <property type="entry name" value="Pept_M10A"/>
</dbReference>
<evidence type="ECO:0000256" key="15">
    <source>
        <dbReference type="SAM" id="SignalP"/>
    </source>
</evidence>
<dbReference type="GO" id="GO:0008270">
    <property type="term" value="F:zinc ion binding"/>
    <property type="evidence" value="ECO:0007669"/>
    <property type="project" value="InterPro"/>
</dbReference>
<keyword evidence="4" id="KW-0677">Repeat</keyword>
<feature type="binding site" evidence="11">
    <location>
        <position position="281"/>
    </location>
    <ligand>
        <name>Zn(2+)</name>
        <dbReference type="ChEBI" id="CHEBI:29105"/>
        <label>2</label>
        <note>catalytic</note>
    </ligand>
</feature>
<evidence type="ECO:0000256" key="1">
    <source>
        <dbReference type="ARBA" id="ARBA00010370"/>
    </source>
</evidence>
<feature type="binding site" evidence="11">
    <location>
        <position position="240"/>
    </location>
    <ligand>
        <name>Zn(2+)</name>
        <dbReference type="ChEBI" id="CHEBI:29105"/>
        <label>1</label>
    </ligand>
</feature>
<evidence type="ECO:0000256" key="13">
    <source>
        <dbReference type="PROSITE-ProRule" id="PRU01011"/>
    </source>
</evidence>
<feature type="repeat" description="Hemopexin" evidence="13">
    <location>
        <begin position="383"/>
        <end position="429"/>
    </location>
</feature>
<dbReference type="AlphaFoldDB" id="A0A9Q1H6J4"/>